<dbReference type="SUPFAM" id="SSF53098">
    <property type="entry name" value="Ribonuclease H-like"/>
    <property type="match status" value="1"/>
</dbReference>
<reference evidence="2 3" key="1">
    <citation type="submission" date="2023-10" db="EMBL/GenBank/DDBJ databases">
        <title>Genome-Wide Identification Analysis in wild type Solanum Pinnatisectum Reveals Some Genes Defensing Phytophthora Infestans.</title>
        <authorList>
            <person name="Sun C."/>
        </authorList>
    </citation>
    <scope>NUCLEOTIDE SEQUENCE [LARGE SCALE GENOMIC DNA]</scope>
    <source>
        <strain evidence="2">LQN</strain>
        <tissue evidence="2">Leaf</tissue>
    </source>
</reference>
<dbReference type="InterPro" id="IPR002156">
    <property type="entry name" value="RNaseH_domain"/>
</dbReference>
<comment type="caution">
    <text evidence="2">The sequence shown here is derived from an EMBL/GenBank/DDBJ whole genome shotgun (WGS) entry which is preliminary data.</text>
</comment>
<dbReference type="InterPro" id="IPR044730">
    <property type="entry name" value="RNase_H-like_dom_plant"/>
</dbReference>
<sequence length="126" mass="13678">MVQWTKPPDKWVKVNTDGSALCNPGRIGAGGIIRNPKGELILAFSTPLGEGTNNQAEVEAAILGLSWCANLRYKNVILEVDSQVFGGWFKNNQEPGICLAKCRSCSTQSLNSITSNAFIPLERPIM</sequence>
<gene>
    <name evidence="2" type="ORF">R3W88_008032</name>
</gene>
<keyword evidence="3" id="KW-1185">Reference proteome</keyword>
<dbReference type="AlphaFoldDB" id="A0AAV9M7G6"/>
<accession>A0AAV9M7G6</accession>
<dbReference type="GO" id="GO:0004523">
    <property type="term" value="F:RNA-DNA hybrid ribonuclease activity"/>
    <property type="evidence" value="ECO:0007669"/>
    <property type="project" value="InterPro"/>
</dbReference>
<dbReference type="GO" id="GO:0003676">
    <property type="term" value="F:nucleic acid binding"/>
    <property type="evidence" value="ECO:0007669"/>
    <property type="project" value="InterPro"/>
</dbReference>
<dbReference type="EMBL" id="JAWPEI010000002">
    <property type="protein sequence ID" value="KAK4733771.1"/>
    <property type="molecule type" value="Genomic_DNA"/>
</dbReference>
<dbReference type="InterPro" id="IPR012337">
    <property type="entry name" value="RNaseH-like_sf"/>
</dbReference>
<dbReference type="Proteomes" id="UP001311915">
    <property type="component" value="Unassembled WGS sequence"/>
</dbReference>
<dbReference type="PANTHER" id="PTHR47723">
    <property type="entry name" value="OS05G0353850 PROTEIN"/>
    <property type="match status" value="1"/>
</dbReference>
<evidence type="ECO:0000313" key="3">
    <source>
        <dbReference type="Proteomes" id="UP001311915"/>
    </source>
</evidence>
<dbReference type="CDD" id="cd06222">
    <property type="entry name" value="RNase_H_like"/>
    <property type="match status" value="1"/>
</dbReference>
<evidence type="ECO:0000259" key="1">
    <source>
        <dbReference type="PROSITE" id="PS50879"/>
    </source>
</evidence>
<dbReference type="PANTHER" id="PTHR47723:SF7">
    <property type="entry name" value="RNASE H FAMILY PROTEIN"/>
    <property type="match status" value="1"/>
</dbReference>
<dbReference type="Pfam" id="PF13456">
    <property type="entry name" value="RVT_3"/>
    <property type="match status" value="1"/>
</dbReference>
<protein>
    <recommendedName>
        <fullName evidence="1">RNase H type-1 domain-containing protein</fullName>
    </recommendedName>
</protein>
<proteinExistence type="predicted"/>
<name>A0AAV9M7G6_9SOLN</name>
<dbReference type="InterPro" id="IPR036397">
    <property type="entry name" value="RNaseH_sf"/>
</dbReference>
<organism evidence="2 3">
    <name type="scientific">Solanum pinnatisectum</name>
    <name type="common">tansyleaf nightshade</name>
    <dbReference type="NCBI Taxonomy" id="50273"/>
    <lineage>
        <taxon>Eukaryota</taxon>
        <taxon>Viridiplantae</taxon>
        <taxon>Streptophyta</taxon>
        <taxon>Embryophyta</taxon>
        <taxon>Tracheophyta</taxon>
        <taxon>Spermatophyta</taxon>
        <taxon>Magnoliopsida</taxon>
        <taxon>eudicotyledons</taxon>
        <taxon>Gunneridae</taxon>
        <taxon>Pentapetalae</taxon>
        <taxon>asterids</taxon>
        <taxon>lamiids</taxon>
        <taxon>Solanales</taxon>
        <taxon>Solanaceae</taxon>
        <taxon>Solanoideae</taxon>
        <taxon>Solaneae</taxon>
        <taxon>Solanum</taxon>
    </lineage>
</organism>
<feature type="domain" description="RNase H type-1" evidence="1">
    <location>
        <begin position="8"/>
        <end position="126"/>
    </location>
</feature>
<dbReference type="Gene3D" id="3.30.420.10">
    <property type="entry name" value="Ribonuclease H-like superfamily/Ribonuclease H"/>
    <property type="match status" value="1"/>
</dbReference>
<dbReference type="InterPro" id="IPR053151">
    <property type="entry name" value="RNase_H-like"/>
</dbReference>
<dbReference type="PROSITE" id="PS50879">
    <property type="entry name" value="RNASE_H_1"/>
    <property type="match status" value="1"/>
</dbReference>
<evidence type="ECO:0000313" key="2">
    <source>
        <dbReference type="EMBL" id="KAK4733771.1"/>
    </source>
</evidence>